<evidence type="ECO:0000313" key="1">
    <source>
        <dbReference type="EMBL" id="TWV40850.1"/>
    </source>
</evidence>
<proteinExistence type="predicted"/>
<accession>A0A5C6JJX9</accession>
<organism evidence="1 2">
    <name type="scientific">Streptomyces misionensis</name>
    <dbReference type="NCBI Taxonomy" id="67331"/>
    <lineage>
        <taxon>Bacteria</taxon>
        <taxon>Bacillati</taxon>
        <taxon>Actinomycetota</taxon>
        <taxon>Actinomycetes</taxon>
        <taxon>Kitasatosporales</taxon>
        <taxon>Streptomycetaceae</taxon>
        <taxon>Streptomyces</taxon>
    </lineage>
</organism>
<dbReference type="Proteomes" id="UP000320481">
    <property type="component" value="Unassembled WGS sequence"/>
</dbReference>
<keyword evidence="2" id="KW-1185">Reference proteome</keyword>
<gene>
    <name evidence="1" type="ORF">FRZ03_21825</name>
</gene>
<protein>
    <submittedName>
        <fullName evidence="1">Uncharacterized protein</fullName>
    </submittedName>
</protein>
<dbReference type="RefSeq" id="WP_146466839.1">
    <property type="nucleotide sequence ID" value="NZ_VOGW01000124.1"/>
</dbReference>
<comment type="caution">
    <text evidence="1">The sequence shown here is derived from an EMBL/GenBank/DDBJ whole genome shotgun (WGS) entry which is preliminary data.</text>
</comment>
<name>A0A5C6JJX9_9ACTN</name>
<dbReference type="EMBL" id="VOGW01000124">
    <property type="protein sequence ID" value="TWV40850.1"/>
    <property type="molecule type" value="Genomic_DNA"/>
</dbReference>
<dbReference type="AlphaFoldDB" id="A0A5C6JJX9"/>
<evidence type="ECO:0000313" key="2">
    <source>
        <dbReference type="Proteomes" id="UP000320481"/>
    </source>
</evidence>
<reference evidence="1" key="1">
    <citation type="journal article" date="2019" name="Microbiol. Resour. Announc.">
        <title>Draft Genomic Sequences of Streptomyces misionensis and Streptomyces albidoflavus, bacteria applied for phytopathogen biocontrol.</title>
        <authorList>
            <person name="Pylro V."/>
            <person name="Dias A."/>
            <person name="Andreote F."/>
            <person name="Varani A."/>
            <person name="Andreote C."/>
            <person name="Bernardo E."/>
            <person name="Martins T."/>
        </authorList>
    </citation>
    <scope>NUCLEOTIDE SEQUENCE [LARGE SCALE GENOMIC DNA]</scope>
    <source>
        <strain evidence="1">66</strain>
    </source>
</reference>
<sequence length="59" mass="6297">MDAYTPVFPGGGSVMEEAWRKVHADGEAKGETRGEAKGEAKAVLRVLRARGVQGEGRQV</sequence>